<feature type="chain" id="PRO_5022087756" evidence="5">
    <location>
        <begin position="43"/>
        <end position="479"/>
    </location>
</feature>
<keyword evidence="4" id="KW-0106">Calcium</keyword>
<dbReference type="Proteomes" id="UP000317648">
    <property type="component" value="Chromosome"/>
</dbReference>
<keyword evidence="3 7" id="KW-0378">Hydrolase</keyword>
<dbReference type="RefSeq" id="WP_231756566.1">
    <property type="nucleotide sequence ID" value="NZ_CP036433.1"/>
</dbReference>
<dbReference type="CDD" id="cd16144">
    <property type="entry name" value="ARS_like"/>
    <property type="match status" value="1"/>
</dbReference>
<dbReference type="InterPro" id="IPR017850">
    <property type="entry name" value="Alkaline_phosphatase_core_sf"/>
</dbReference>
<organism evidence="7 8">
    <name type="scientific">Lignipirellula cremea</name>
    <dbReference type="NCBI Taxonomy" id="2528010"/>
    <lineage>
        <taxon>Bacteria</taxon>
        <taxon>Pseudomonadati</taxon>
        <taxon>Planctomycetota</taxon>
        <taxon>Planctomycetia</taxon>
        <taxon>Pirellulales</taxon>
        <taxon>Pirellulaceae</taxon>
        <taxon>Lignipirellula</taxon>
    </lineage>
</organism>
<dbReference type="PANTHER" id="PTHR42693:SF53">
    <property type="entry name" value="ENDO-4-O-SULFATASE"/>
    <property type="match status" value="1"/>
</dbReference>
<dbReference type="EMBL" id="CP036433">
    <property type="protein sequence ID" value="QDU94199.1"/>
    <property type="molecule type" value="Genomic_DNA"/>
</dbReference>
<evidence type="ECO:0000313" key="7">
    <source>
        <dbReference type="EMBL" id="QDU94199.1"/>
    </source>
</evidence>
<evidence type="ECO:0000256" key="2">
    <source>
        <dbReference type="ARBA" id="ARBA00022723"/>
    </source>
</evidence>
<dbReference type="PROSITE" id="PS00149">
    <property type="entry name" value="SULFATASE_2"/>
    <property type="match status" value="1"/>
</dbReference>
<feature type="domain" description="Sulfatase N-terminal" evidence="6">
    <location>
        <begin position="54"/>
        <end position="368"/>
    </location>
</feature>
<proteinExistence type="inferred from homology"/>
<gene>
    <name evidence="7" type="primary">atsA_23</name>
    <name evidence="7" type="ORF">Pla8534_19870</name>
</gene>
<name>A0A518DQU2_9BACT</name>
<dbReference type="Gene3D" id="3.40.720.10">
    <property type="entry name" value="Alkaline Phosphatase, subunit A"/>
    <property type="match status" value="1"/>
</dbReference>
<sequence precursor="true">MLASLRPCCPVLQVRLLSPQAALLLLALAGGMLAGAARPATAADNAQGDTAKPPNVIVILADDLGFGDLSCYGATDLESPALDGLLARGMRFDNFYANCCVCSPTRASLMTGQYPEMVGVPGVIRTQPEDSWGFFRPFVPTLPDRLQDAGYHTALVGKWHLGLDFPNRPTDRGFDHFHGFLGDMMDDYYHHRRHDINYMREGTTEIDPEGHATDLFTTWACDYLKERAQQPEPFFLYLAYNAPHTPIQPPADWLAKVKAREPEITDRRAKLVALIEHMDDGIGKVLACLKEQGLEQNTLVIFTSDNGGQVEVGANNGPWRDGKQSMYEGGLRVPFIAVWPDHIQAGSRCDAFALTMDIFPTVCAAAGVVMEEPIDGASFLPQLQGDKAELPERDLYFHRREGNLRYNGLVINAVRRGDWKLLQNSPFAPQQLYNLADDPAEETDLARDQPARFRELSAALRRQLQRGGAIPWQPSTQNE</sequence>
<dbReference type="KEGG" id="lcre:Pla8534_19870"/>
<accession>A0A518DQU2</accession>
<evidence type="ECO:0000313" key="8">
    <source>
        <dbReference type="Proteomes" id="UP000317648"/>
    </source>
</evidence>
<keyword evidence="5" id="KW-0732">Signal</keyword>
<dbReference type="GO" id="GO:0004065">
    <property type="term" value="F:arylsulfatase activity"/>
    <property type="evidence" value="ECO:0007669"/>
    <property type="project" value="UniProtKB-EC"/>
</dbReference>
<dbReference type="Gene3D" id="3.30.1120.10">
    <property type="match status" value="1"/>
</dbReference>
<keyword evidence="2" id="KW-0479">Metal-binding</keyword>
<feature type="signal peptide" evidence="5">
    <location>
        <begin position="1"/>
        <end position="42"/>
    </location>
</feature>
<dbReference type="SUPFAM" id="SSF53649">
    <property type="entry name" value="Alkaline phosphatase-like"/>
    <property type="match status" value="1"/>
</dbReference>
<dbReference type="InterPro" id="IPR000917">
    <property type="entry name" value="Sulfatase_N"/>
</dbReference>
<reference evidence="7 8" key="1">
    <citation type="submission" date="2019-02" db="EMBL/GenBank/DDBJ databases">
        <title>Deep-cultivation of Planctomycetes and their phenomic and genomic characterization uncovers novel biology.</title>
        <authorList>
            <person name="Wiegand S."/>
            <person name="Jogler M."/>
            <person name="Boedeker C."/>
            <person name="Pinto D."/>
            <person name="Vollmers J."/>
            <person name="Rivas-Marin E."/>
            <person name="Kohn T."/>
            <person name="Peeters S.H."/>
            <person name="Heuer A."/>
            <person name="Rast P."/>
            <person name="Oberbeckmann S."/>
            <person name="Bunk B."/>
            <person name="Jeske O."/>
            <person name="Meyerdierks A."/>
            <person name="Storesund J.E."/>
            <person name="Kallscheuer N."/>
            <person name="Luecker S."/>
            <person name="Lage O.M."/>
            <person name="Pohl T."/>
            <person name="Merkel B.J."/>
            <person name="Hornburger P."/>
            <person name="Mueller R.-W."/>
            <person name="Bruemmer F."/>
            <person name="Labrenz M."/>
            <person name="Spormann A.M."/>
            <person name="Op den Camp H."/>
            <person name="Overmann J."/>
            <person name="Amann R."/>
            <person name="Jetten M.S.M."/>
            <person name="Mascher T."/>
            <person name="Medema M.H."/>
            <person name="Devos D.P."/>
            <person name="Kaster A.-K."/>
            <person name="Ovreas L."/>
            <person name="Rohde M."/>
            <person name="Galperin M.Y."/>
            <person name="Jogler C."/>
        </authorList>
    </citation>
    <scope>NUCLEOTIDE SEQUENCE [LARGE SCALE GENOMIC DNA]</scope>
    <source>
        <strain evidence="7 8">Pla85_3_4</strain>
    </source>
</reference>
<evidence type="ECO:0000256" key="1">
    <source>
        <dbReference type="ARBA" id="ARBA00008779"/>
    </source>
</evidence>
<dbReference type="Pfam" id="PF00884">
    <property type="entry name" value="Sulfatase"/>
    <property type="match status" value="1"/>
</dbReference>
<evidence type="ECO:0000256" key="5">
    <source>
        <dbReference type="SAM" id="SignalP"/>
    </source>
</evidence>
<dbReference type="InterPro" id="IPR050738">
    <property type="entry name" value="Sulfatase"/>
</dbReference>
<dbReference type="AlphaFoldDB" id="A0A518DQU2"/>
<evidence type="ECO:0000256" key="4">
    <source>
        <dbReference type="ARBA" id="ARBA00022837"/>
    </source>
</evidence>
<evidence type="ECO:0000259" key="6">
    <source>
        <dbReference type="Pfam" id="PF00884"/>
    </source>
</evidence>
<dbReference type="PANTHER" id="PTHR42693">
    <property type="entry name" value="ARYLSULFATASE FAMILY MEMBER"/>
    <property type="match status" value="1"/>
</dbReference>
<keyword evidence="8" id="KW-1185">Reference proteome</keyword>
<protein>
    <submittedName>
        <fullName evidence="7">Arylsulfatase</fullName>
        <ecNumber evidence="7">3.1.6.1</ecNumber>
    </submittedName>
</protein>
<evidence type="ECO:0000256" key="3">
    <source>
        <dbReference type="ARBA" id="ARBA00022801"/>
    </source>
</evidence>
<dbReference type="GO" id="GO:0046872">
    <property type="term" value="F:metal ion binding"/>
    <property type="evidence" value="ECO:0007669"/>
    <property type="project" value="UniProtKB-KW"/>
</dbReference>
<dbReference type="EC" id="3.1.6.1" evidence="7"/>
<comment type="similarity">
    <text evidence="1">Belongs to the sulfatase family.</text>
</comment>
<dbReference type="InterPro" id="IPR024607">
    <property type="entry name" value="Sulfatase_CS"/>
</dbReference>